<organism evidence="2 3">
    <name type="scientific">Fusarium tricinctum</name>
    <dbReference type="NCBI Taxonomy" id="61284"/>
    <lineage>
        <taxon>Eukaryota</taxon>
        <taxon>Fungi</taxon>
        <taxon>Dikarya</taxon>
        <taxon>Ascomycota</taxon>
        <taxon>Pezizomycotina</taxon>
        <taxon>Sordariomycetes</taxon>
        <taxon>Hypocreomycetidae</taxon>
        <taxon>Hypocreales</taxon>
        <taxon>Nectriaceae</taxon>
        <taxon>Fusarium</taxon>
        <taxon>Fusarium tricinctum species complex</taxon>
    </lineage>
</organism>
<sequence>MTTQEEATFSPDFPPRDPSLNSRPVPHKRSFNIRSFGPGADPAIRRIARSVSDVDLNIEPSNYSDDPEFDSQVFERDRPHNRWVRDNEDWLGYKMRSDDNRKLLSAVEDYQNKTRGPLGQAVTDPTWGYYIFVTAYSDKARRQLGPAVDALVRLTIRSLRSISISAYCEEAIKRFKLDVVEDKEALENASEDRVREEFCAQLRGLGMLEDDLKFRGIGPSRFTACILFDEDTIERLSNVSFSIYIEKDEHQVEDISVRLIDPKWDYPTEPYPEAIEDGVPYRGADDCPVTGIAELYRRMKGDLMEEYPLLWTLA</sequence>
<keyword evidence="3" id="KW-1185">Reference proteome</keyword>
<evidence type="ECO:0000313" key="2">
    <source>
        <dbReference type="EMBL" id="KAH7245970.1"/>
    </source>
</evidence>
<reference evidence="2" key="1">
    <citation type="journal article" date="2021" name="Nat. Commun.">
        <title>Genetic determinants of endophytism in the Arabidopsis root mycobiome.</title>
        <authorList>
            <person name="Mesny F."/>
            <person name="Miyauchi S."/>
            <person name="Thiergart T."/>
            <person name="Pickel B."/>
            <person name="Atanasova L."/>
            <person name="Karlsson M."/>
            <person name="Huettel B."/>
            <person name="Barry K.W."/>
            <person name="Haridas S."/>
            <person name="Chen C."/>
            <person name="Bauer D."/>
            <person name="Andreopoulos W."/>
            <person name="Pangilinan J."/>
            <person name="LaButti K."/>
            <person name="Riley R."/>
            <person name="Lipzen A."/>
            <person name="Clum A."/>
            <person name="Drula E."/>
            <person name="Henrissat B."/>
            <person name="Kohler A."/>
            <person name="Grigoriev I.V."/>
            <person name="Martin F.M."/>
            <person name="Hacquard S."/>
        </authorList>
    </citation>
    <scope>NUCLEOTIDE SEQUENCE</scope>
    <source>
        <strain evidence="2">MPI-SDFR-AT-0068</strain>
    </source>
</reference>
<evidence type="ECO:0000313" key="3">
    <source>
        <dbReference type="Proteomes" id="UP000813427"/>
    </source>
</evidence>
<proteinExistence type="predicted"/>
<feature type="region of interest" description="Disordered" evidence="1">
    <location>
        <begin position="1"/>
        <end position="36"/>
    </location>
</feature>
<dbReference type="EMBL" id="JAGPXF010000004">
    <property type="protein sequence ID" value="KAH7245970.1"/>
    <property type="molecule type" value="Genomic_DNA"/>
</dbReference>
<gene>
    <name evidence="2" type="ORF">BKA59DRAFT_183296</name>
</gene>
<accession>A0A8K0RX71</accession>
<dbReference type="OrthoDB" id="5101662at2759"/>
<name>A0A8K0RX71_9HYPO</name>
<protein>
    <submittedName>
        <fullName evidence="2">Uncharacterized protein</fullName>
    </submittedName>
</protein>
<dbReference type="Proteomes" id="UP000813427">
    <property type="component" value="Unassembled WGS sequence"/>
</dbReference>
<comment type="caution">
    <text evidence="2">The sequence shown here is derived from an EMBL/GenBank/DDBJ whole genome shotgun (WGS) entry which is preliminary data.</text>
</comment>
<dbReference type="AlphaFoldDB" id="A0A8K0RX71"/>
<evidence type="ECO:0000256" key="1">
    <source>
        <dbReference type="SAM" id="MobiDB-lite"/>
    </source>
</evidence>